<protein>
    <submittedName>
        <fullName evidence="1">Uncharacterized protein</fullName>
    </submittedName>
</protein>
<accession>A0A3M7SEX7</accession>
<dbReference type="EMBL" id="REGN01001523">
    <property type="protein sequence ID" value="RNA34128.1"/>
    <property type="molecule type" value="Genomic_DNA"/>
</dbReference>
<keyword evidence="2" id="KW-1185">Reference proteome</keyword>
<gene>
    <name evidence="1" type="ORF">BpHYR1_025071</name>
</gene>
<proteinExistence type="predicted"/>
<dbReference type="Proteomes" id="UP000276133">
    <property type="component" value="Unassembled WGS sequence"/>
</dbReference>
<reference evidence="1 2" key="1">
    <citation type="journal article" date="2018" name="Sci. Rep.">
        <title>Genomic signatures of local adaptation to the degree of environmental predictability in rotifers.</title>
        <authorList>
            <person name="Franch-Gras L."/>
            <person name="Hahn C."/>
            <person name="Garcia-Roger E.M."/>
            <person name="Carmona M.J."/>
            <person name="Serra M."/>
            <person name="Gomez A."/>
        </authorList>
    </citation>
    <scope>NUCLEOTIDE SEQUENCE [LARGE SCALE GENOMIC DNA]</scope>
    <source>
        <strain evidence="1">HYR1</strain>
    </source>
</reference>
<evidence type="ECO:0000313" key="1">
    <source>
        <dbReference type="EMBL" id="RNA34128.1"/>
    </source>
</evidence>
<organism evidence="1 2">
    <name type="scientific">Brachionus plicatilis</name>
    <name type="common">Marine rotifer</name>
    <name type="synonym">Brachionus muelleri</name>
    <dbReference type="NCBI Taxonomy" id="10195"/>
    <lineage>
        <taxon>Eukaryota</taxon>
        <taxon>Metazoa</taxon>
        <taxon>Spiralia</taxon>
        <taxon>Gnathifera</taxon>
        <taxon>Rotifera</taxon>
        <taxon>Eurotatoria</taxon>
        <taxon>Monogononta</taxon>
        <taxon>Pseudotrocha</taxon>
        <taxon>Ploima</taxon>
        <taxon>Brachionidae</taxon>
        <taxon>Brachionus</taxon>
    </lineage>
</organism>
<name>A0A3M7SEX7_BRAPC</name>
<evidence type="ECO:0000313" key="2">
    <source>
        <dbReference type="Proteomes" id="UP000276133"/>
    </source>
</evidence>
<comment type="caution">
    <text evidence="1">The sequence shown here is derived from an EMBL/GenBank/DDBJ whole genome shotgun (WGS) entry which is preliminary data.</text>
</comment>
<dbReference type="AlphaFoldDB" id="A0A3M7SEX7"/>
<sequence>MIFLQYLTIFGNKLREILEIEEPTQSYCKENLKYFLIILFYGNKKINFEMIIVPISSSL</sequence>